<evidence type="ECO:0000256" key="2">
    <source>
        <dbReference type="ARBA" id="ARBA00023235"/>
    </source>
</evidence>
<dbReference type="PROSITE" id="PS50889">
    <property type="entry name" value="S4"/>
    <property type="match status" value="1"/>
</dbReference>
<dbReference type="EMBL" id="JAKUDN010000001">
    <property type="protein sequence ID" value="MCP8351727.1"/>
    <property type="molecule type" value="Genomic_DNA"/>
</dbReference>
<dbReference type="InterPro" id="IPR020094">
    <property type="entry name" value="TruA/RsuA/RluB/E/F_N"/>
</dbReference>
<feature type="domain" description="RNA-binding S4" evidence="11">
    <location>
        <begin position="2"/>
        <end position="59"/>
    </location>
</feature>
<dbReference type="InterPro" id="IPR000748">
    <property type="entry name" value="PsdUridine_synth_RsuA/RluB/E/F"/>
</dbReference>
<dbReference type="Proteomes" id="UP001320768">
    <property type="component" value="Unassembled WGS sequence"/>
</dbReference>
<evidence type="ECO:0000313" key="12">
    <source>
        <dbReference type="EMBL" id="MCP8351727.1"/>
    </source>
</evidence>
<dbReference type="SUPFAM" id="SSF55120">
    <property type="entry name" value="Pseudouridine synthase"/>
    <property type="match status" value="1"/>
</dbReference>
<comment type="function">
    <text evidence="4">Responsible for synthesis of pseudouridine from uracil-2605 in 23S ribosomal RNA.</text>
</comment>
<comment type="caution">
    <text evidence="12">The sequence shown here is derived from an EMBL/GenBank/DDBJ whole genome shotgun (WGS) entry which is preliminary data.</text>
</comment>
<comment type="catalytic activity">
    <reaction evidence="3">
        <text>uridine(2605) in 23S rRNA = pseudouridine(2605) in 23S rRNA</text>
        <dbReference type="Rhea" id="RHEA:42520"/>
        <dbReference type="Rhea" id="RHEA-COMP:10095"/>
        <dbReference type="Rhea" id="RHEA-COMP:10096"/>
        <dbReference type="ChEBI" id="CHEBI:65314"/>
        <dbReference type="ChEBI" id="CHEBI:65315"/>
        <dbReference type="EC" id="5.4.99.22"/>
    </reaction>
</comment>
<dbReference type="EC" id="5.4.99.22" evidence="5"/>
<proteinExistence type="predicted"/>
<dbReference type="InterPro" id="IPR042092">
    <property type="entry name" value="PsdUridine_s_RsuA/RluB/E/F_cat"/>
</dbReference>
<evidence type="ECO:0000313" key="13">
    <source>
        <dbReference type="Proteomes" id="UP001320768"/>
    </source>
</evidence>
<organism evidence="12 13">
    <name type="scientific">Candidatus Synchoanobacter obligatus</name>
    <dbReference type="NCBI Taxonomy" id="2919597"/>
    <lineage>
        <taxon>Bacteria</taxon>
        <taxon>Pseudomonadati</taxon>
        <taxon>Pseudomonadota</taxon>
        <taxon>Gammaproteobacteria</taxon>
        <taxon>Candidatus Comchoanobacterales</taxon>
        <taxon>Candidatus Comchoanobacteraceae</taxon>
        <taxon>Candidatus Synchoanobacter</taxon>
    </lineage>
</organism>
<dbReference type="InterPro" id="IPR002942">
    <property type="entry name" value="S4_RNA-bd"/>
</dbReference>
<dbReference type="Pfam" id="PF01479">
    <property type="entry name" value="S4"/>
    <property type="match status" value="1"/>
</dbReference>
<keyword evidence="1 10" id="KW-0694">RNA-binding</keyword>
<reference evidence="12 13" key="1">
    <citation type="journal article" date="2022" name="Nat. Microbiol.">
        <title>The microbiome of a bacterivorous marine choanoflagellate contains a resource-demanding obligate bacterial associate.</title>
        <authorList>
            <person name="Needham D.M."/>
            <person name="Poirier C."/>
            <person name="Bachy C."/>
            <person name="George E.E."/>
            <person name="Wilken S."/>
            <person name="Yung C.C.M."/>
            <person name="Limardo A.J."/>
            <person name="Morando M."/>
            <person name="Sudek L."/>
            <person name="Malmstrom R.R."/>
            <person name="Keeling P.J."/>
            <person name="Santoro A.E."/>
            <person name="Worden A.Z."/>
        </authorList>
    </citation>
    <scope>NUCLEOTIDE SEQUENCE [LARGE SCALE GENOMIC DNA]</scope>
    <source>
        <strain evidence="12 13">Comchoano-2</strain>
    </source>
</reference>
<evidence type="ECO:0000256" key="7">
    <source>
        <dbReference type="ARBA" id="ARBA00042486"/>
    </source>
</evidence>
<evidence type="ECO:0000256" key="4">
    <source>
        <dbReference type="ARBA" id="ARBA00037383"/>
    </source>
</evidence>
<dbReference type="Pfam" id="PF00849">
    <property type="entry name" value="PseudoU_synth_2"/>
    <property type="match status" value="1"/>
</dbReference>
<dbReference type="InterPro" id="IPR006145">
    <property type="entry name" value="PsdUridine_synth_RsuA/RluA"/>
</dbReference>
<dbReference type="PANTHER" id="PTHR47683:SF3">
    <property type="entry name" value="RIBOSOMAL LARGE SUBUNIT PSEUDOURIDINE SYNTHASE B"/>
    <property type="match status" value="1"/>
</dbReference>
<dbReference type="SMART" id="SM00363">
    <property type="entry name" value="S4"/>
    <property type="match status" value="1"/>
</dbReference>
<dbReference type="InterPro" id="IPR020103">
    <property type="entry name" value="PsdUridine_synth_cat_dom_sf"/>
</dbReference>
<evidence type="ECO:0000256" key="1">
    <source>
        <dbReference type="ARBA" id="ARBA00022884"/>
    </source>
</evidence>
<evidence type="ECO:0000256" key="8">
    <source>
        <dbReference type="ARBA" id="ARBA00042841"/>
    </source>
</evidence>
<dbReference type="PANTHER" id="PTHR47683">
    <property type="entry name" value="PSEUDOURIDINE SYNTHASE FAMILY PROTEIN-RELATED"/>
    <property type="match status" value="1"/>
</dbReference>
<dbReference type="Gene3D" id="3.30.70.1560">
    <property type="entry name" value="Alpha-L RNA-binding motif"/>
    <property type="match status" value="1"/>
</dbReference>
<gene>
    <name evidence="12" type="ORF">MKS91_00245</name>
</gene>
<keyword evidence="13" id="KW-1185">Reference proteome</keyword>
<dbReference type="InterPro" id="IPR036986">
    <property type="entry name" value="S4_RNA-bd_sf"/>
</dbReference>
<evidence type="ECO:0000256" key="10">
    <source>
        <dbReference type="PROSITE-ProRule" id="PRU00182"/>
    </source>
</evidence>
<dbReference type="RefSeq" id="WP_258568842.1">
    <property type="nucleotide sequence ID" value="NZ_JAKUDN010000001.1"/>
</dbReference>
<dbReference type="InterPro" id="IPR050343">
    <property type="entry name" value="RsuA_PseudoU_synthase"/>
</dbReference>
<sequence>MVRIHVWLAKQIDISRRKAEKLVQEQQVLVDNKVAEVGQIVQGSENIMVEGRRVYPSQVDTQIIALHKPTGYACSRVSQNGQRSVFELLPPLSAGKWVLVGRLDINTSGLLLATTNGTLANTLAHPSRGFQREYLVRVSDFLTDVQIRQLKKGVALKEGMARVKSIASHGKATKGRNAWYRMTLLEGRNRMVRRLMEEMGVQVSRLIRIRFGPIKLEKQLGQGKFQKIDYQWLKNHLTQ</sequence>
<dbReference type="CDD" id="cd00165">
    <property type="entry name" value="S4"/>
    <property type="match status" value="1"/>
</dbReference>
<dbReference type="Gene3D" id="3.10.290.10">
    <property type="entry name" value="RNA-binding S4 domain"/>
    <property type="match status" value="1"/>
</dbReference>
<keyword evidence="2" id="KW-0413">Isomerase</keyword>
<evidence type="ECO:0000256" key="9">
    <source>
        <dbReference type="ARBA" id="ARBA00043144"/>
    </source>
</evidence>
<evidence type="ECO:0000256" key="6">
    <source>
        <dbReference type="ARBA" id="ARBA00040042"/>
    </source>
</evidence>
<evidence type="ECO:0000256" key="5">
    <source>
        <dbReference type="ARBA" id="ARBA00038921"/>
    </source>
</evidence>
<protein>
    <recommendedName>
        <fullName evidence="6">Ribosomal large subunit pseudouridine synthase B</fullName>
        <ecNumber evidence="5">5.4.99.22</ecNumber>
    </recommendedName>
    <alternativeName>
        <fullName evidence="7">23S rRNA pseudouridine(2605) synthase</fullName>
    </alternativeName>
    <alternativeName>
        <fullName evidence="8">rRNA pseudouridylate synthase B</fullName>
    </alternativeName>
    <alternativeName>
        <fullName evidence="9">rRNA-uridine isomerase B</fullName>
    </alternativeName>
</protein>
<dbReference type="SUPFAM" id="SSF55174">
    <property type="entry name" value="Alpha-L RNA-binding motif"/>
    <property type="match status" value="1"/>
</dbReference>
<name>A0ABT1L3A5_9GAMM</name>
<evidence type="ECO:0000256" key="3">
    <source>
        <dbReference type="ARBA" id="ARBA00036944"/>
    </source>
</evidence>
<accession>A0ABT1L3A5</accession>
<dbReference type="Gene3D" id="3.30.70.580">
    <property type="entry name" value="Pseudouridine synthase I, catalytic domain, N-terminal subdomain"/>
    <property type="match status" value="1"/>
</dbReference>
<dbReference type="NCBIfam" id="TIGR00093">
    <property type="entry name" value="pseudouridine synthase"/>
    <property type="match status" value="1"/>
</dbReference>
<evidence type="ECO:0000259" key="11">
    <source>
        <dbReference type="SMART" id="SM00363"/>
    </source>
</evidence>